<feature type="compositionally biased region" description="Basic and acidic residues" evidence="1">
    <location>
        <begin position="47"/>
        <end position="63"/>
    </location>
</feature>
<feature type="compositionally biased region" description="Polar residues" evidence="1">
    <location>
        <begin position="206"/>
        <end position="217"/>
    </location>
</feature>
<keyword evidence="3" id="KW-1185">Reference proteome</keyword>
<proteinExistence type="predicted"/>
<accession>A0A8T0H4M8</accession>
<gene>
    <name evidence="2" type="ORF">KC19_7G099900</name>
</gene>
<evidence type="ECO:0000313" key="2">
    <source>
        <dbReference type="EMBL" id="KAG0566961.1"/>
    </source>
</evidence>
<dbReference type="Proteomes" id="UP000822688">
    <property type="component" value="Chromosome 7"/>
</dbReference>
<evidence type="ECO:0000256" key="1">
    <source>
        <dbReference type="SAM" id="MobiDB-lite"/>
    </source>
</evidence>
<reference evidence="2" key="1">
    <citation type="submission" date="2020-06" db="EMBL/GenBank/DDBJ databases">
        <title>WGS assembly of Ceratodon purpureus strain R40.</title>
        <authorList>
            <person name="Carey S.B."/>
            <person name="Jenkins J."/>
            <person name="Shu S."/>
            <person name="Lovell J.T."/>
            <person name="Sreedasyam A."/>
            <person name="Maumus F."/>
            <person name="Tiley G.P."/>
            <person name="Fernandez-Pozo N."/>
            <person name="Barry K."/>
            <person name="Chen C."/>
            <person name="Wang M."/>
            <person name="Lipzen A."/>
            <person name="Daum C."/>
            <person name="Saski C.A."/>
            <person name="Payton A.C."/>
            <person name="Mcbreen J.C."/>
            <person name="Conrad R.E."/>
            <person name="Kollar L.M."/>
            <person name="Olsson S."/>
            <person name="Huttunen S."/>
            <person name="Landis J.B."/>
            <person name="Wickett N.J."/>
            <person name="Johnson M.G."/>
            <person name="Rensing S.A."/>
            <person name="Grimwood J."/>
            <person name="Schmutz J."/>
            <person name="Mcdaniel S.F."/>
        </authorList>
    </citation>
    <scope>NUCLEOTIDE SEQUENCE</scope>
    <source>
        <strain evidence="2">R40</strain>
    </source>
</reference>
<feature type="region of interest" description="Disordered" evidence="1">
    <location>
        <begin position="175"/>
        <end position="217"/>
    </location>
</feature>
<dbReference type="EMBL" id="CM026428">
    <property type="protein sequence ID" value="KAG0566961.1"/>
    <property type="molecule type" value="Genomic_DNA"/>
</dbReference>
<name>A0A8T0H4M8_CERPU</name>
<feature type="compositionally biased region" description="Polar residues" evidence="1">
    <location>
        <begin position="69"/>
        <end position="86"/>
    </location>
</feature>
<protein>
    <submittedName>
        <fullName evidence="2">Uncharacterized protein</fullName>
    </submittedName>
</protein>
<feature type="compositionally biased region" description="Basic and acidic residues" evidence="1">
    <location>
        <begin position="87"/>
        <end position="97"/>
    </location>
</feature>
<dbReference type="AlphaFoldDB" id="A0A8T0H4M8"/>
<feature type="compositionally biased region" description="Basic and acidic residues" evidence="1">
    <location>
        <begin position="1"/>
        <end position="37"/>
    </location>
</feature>
<comment type="caution">
    <text evidence="2">The sequence shown here is derived from an EMBL/GenBank/DDBJ whole genome shotgun (WGS) entry which is preliminary data.</text>
</comment>
<sequence length="495" mass="57112">MGKIIRDRHQDRDVDKEESSQFEEDKNLDLGNIHEDSPNWSRGIESQVRRDEVGQGEEHINLDKEEDSNTTYENLQSSEDSQSNKENVAEGKTEKVISDQGEFPVAKGVSLKEKEPEHFSSTHEQWPCLRCEQDNDDFARNISDQQQGEIMTCNHDEAVPNEWWHYFQYDDENEKFLPSGSQTQRNPKPDEHETEVVSYKPALECDSSQEGTTSETNTTSLHKLLQNLQSDDQEPRRVLPTLTERVEALRVQFDAVLERNKHLEEILAALTKKENALEVILDRQTQQISSIDERQVEQERVLLAPMRNIYIRQFHDLIRESISQKMSGTFIYARQMWALKQRVNQHERGIRERLAPASNGGDLWQFIKEAHAVAPKFFCKGNLWNKFLDLILEDEEQLRILGLSAAAVELTRYGRSPPSGAISDLQSSRQDANFRNELVFAEVVAGQSDELRPLYAELYEFFYKVPPETMYIKGEPDLPGQPVQVPEVKEEVVVL</sequence>
<feature type="region of interest" description="Disordered" evidence="1">
    <location>
        <begin position="1"/>
        <end position="101"/>
    </location>
</feature>
<organism evidence="2 3">
    <name type="scientific">Ceratodon purpureus</name>
    <name type="common">Fire moss</name>
    <name type="synonym">Dicranum purpureum</name>
    <dbReference type="NCBI Taxonomy" id="3225"/>
    <lineage>
        <taxon>Eukaryota</taxon>
        <taxon>Viridiplantae</taxon>
        <taxon>Streptophyta</taxon>
        <taxon>Embryophyta</taxon>
        <taxon>Bryophyta</taxon>
        <taxon>Bryophytina</taxon>
        <taxon>Bryopsida</taxon>
        <taxon>Dicranidae</taxon>
        <taxon>Pseudoditrichales</taxon>
        <taxon>Ditrichaceae</taxon>
        <taxon>Ceratodon</taxon>
    </lineage>
</organism>
<evidence type="ECO:0000313" key="3">
    <source>
        <dbReference type="Proteomes" id="UP000822688"/>
    </source>
</evidence>